<proteinExistence type="predicted"/>
<protein>
    <submittedName>
        <fullName evidence="2">Uncharacterized protein</fullName>
    </submittedName>
</protein>
<feature type="non-terminal residue" evidence="2">
    <location>
        <position position="1"/>
    </location>
</feature>
<evidence type="ECO:0000313" key="3">
    <source>
        <dbReference type="Proteomes" id="UP001362899"/>
    </source>
</evidence>
<dbReference type="Proteomes" id="UP001362899">
    <property type="component" value="Unassembled WGS sequence"/>
</dbReference>
<feature type="compositionally biased region" description="Polar residues" evidence="1">
    <location>
        <begin position="1"/>
        <end position="12"/>
    </location>
</feature>
<dbReference type="AlphaFoldDB" id="A0AAV5RE82"/>
<comment type="caution">
    <text evidence="2">The sequence shown here is derived from an EMBL/GenBank/DDBJ whole genome shotgun (WGS) entry which is preliminary data.</text>
</comment>
<feature type="region of interest" description="Disordered" evidence="1">
    <location>
        <begin position="1"/>
        <end position="64"/>
    </location>
</feature>
<reference evidence="2 3" key="1">
    <citation type="journal article" date="2023" name="Elife">
        <title>Identification of key yeast species and microbe-microbe interactions impacting larval growth of Drosophila in the wild.</title>
        <authorList>
            <person name="Mure A."/>
            <person name="Sugiura Y."/>
            <person name="Maeda R."/>
            <person name="Honda K."/>
            <person name="Sakurai N."/>
            <person name="Takahashi Y."/>
            <person name="Watada M."/>
            <person name="Katoh T."/>
            <person name="Gotoh A."/>
            <person name="Gotoh Y."/>
            <person name="Taniguchi I."/>
            <person name="Nakamura K."/>
            <person name="Hayashi T."/>
            <person name="Katayama T."/>
            <person name="Uemura T."/>
            <person name="Hattori Y."/>
        </authorList>
    </citation>
    <scope>NUCLEOTIDE SEQUENCE [LARGE SCALE GENOMIC DNA]</scope>
    <source>
        <strain evidence="2 3">SB-73</strain>
    </source>
</reference>
<name>A0AAV5RE82_STABA</name>
<sequence>LRAGSPNKSGSLGSPVVATRSSGPRNGLCSGVSASESLRTGSPNKSGSLGCPVVAARSSGPRNG</sequence>
<organism evidence="2 3">
    <name type="scientific">Starmerella bacillaris</name>
    <name type="common">Yeast</name>
    <name type="synonym">Candida zemplinina</name>
    <dbReference type="NCBI Taxonomy" id="1247836"/>
    <lineage>
        <taxon>Eukaryota</taxon>
        <taxon>Fungi</taxon>
        <taxon>Dikarya</taxon>
        <taxon>Ascomycota</taxon>
        <taxon>Saccharomycotina</taxon>
        <taxon>Dipodascomycetes</taxon>
        <taxon>Dipodascales</taxon>
        <taxon>Trichomonascaceae</taxon>
        <taxon>Starmerella</taxon>
    </lineage>
</organism>
<dbReference type="EMBL" id="BTGC01000002">
    <property type="protein sequence ID" value="GMM49521.1"/>
    <property type="molecule type" value="Genomic_DNA"/>
</dbReference>
<evidence type="ECO:0000313" key="2">
    <source>
        <dbReference type="EMBL" id="GMM49521.1"/>
    </source>
</evidence>
<evidence type="ECO:0000256" key="1">
    <source>
        <dbReference type="SAM" id="MobiDB-lite"/>
    </source>
</evidence>
<accession>A0AAV5RE82</accession>
<gene>
    <name evidence="2" type="ORF">DASB73_004790</name>
</gene>
<feature type="compositionally biased region" description="Polar residues" evidence="1">
    <location>
        <begin position="32"/>
        <end position="47"/>
    </location>
</feature>
<keyword evidence="3" id="KW-1185">Reference proteome</keyword>